<protein>
    <submittedName>
        <fullName evidence="2">Uncharacterized protein</fullName>
    </submittedName>
</protein>
<reference evidence="5 7" key="1">
    <citation type="submission" date="2016-08" db="EMBL/GenBank/DDBJ databases">
        <authorList>
            <consortium name="Pathogen Informatics"/>
        </authorList>
    </citation>
    <scope>NUCLEOTIDE SEQUENCE [LARGE SCALE GENOMIC DNA]</scope>
    <source>
        <strain evidence="2 7">NK65 ny</strain>
        <strain evidence="3 6">NK65e</strain>
        <strain evidence="4 5">SP11 Antwerpcl1</strain>
    </source>
</reference>
<dbReference type="AlphaFoldDB" id="A0A1C6YLA6"/>
<evidence type="ECO:0000256" key="1">
    <source>
        <dbReference type="SAM" id="SignalP"/>
    </source>
</evidence>
<gene>
    <name evidence="3" type="ORF">PBNK65E_000289300</name>
    <name evidence="2" type="ORF">PBNK65NY_000288800</name>
    <name evidence="4" type="ORF">PBSP11A_000288700</name>
</gene>
<keyword evidence="1" id="KW-0732">Signal</keyword>
<evidence type="ECO:0000313" key="7">
    <source>
        <dbReference type="Proteomes" id="UP000516480"/>
    </source>
</evidence>
<accession>A0A1C6YLA6</accession>
<dbReference type="Proteomes" id="UP000516480">
    <property type="component" value="Chromosome 11"/>
</dbReference>
<dbReference type="SUPFAM" id="SSF49562">
    <property type="entry name" value="C2 domain (Calcium/lipid-binding domain, CaLB)"/>
    <property type="match status" value="1"/>
</dbReference>
<dbReference type="EMBL" id="LT608259">
    <property type="protein sequence ID" value="SCO63325.1"/>
    <property type="molecule type" value="Genomic_DNA"/>
</dbReference>
<dbReference type="EMBL" id="LT608147">
    <property type="protein sequence ID" value="SCM24056.1"/>
    <property type="molecule type" value="Genomic_DNA"/>
</dbReference>
<dbReference type="InterPro" id="IPR035892">
    <property type="entry name" value="C2_domain_sf"/>
</dbReference>
<evidence type="ECO:0000313" key="5">
    <source>
        <dbReference type="Proteomes" id="UP000219860"/>
    </source>
</evidence>
<name>A0A1C6YLA6_PLABE</name>
<sequence>MLIFLFIFLNFLAYITELSRKSTKMEVEWPDMLMLHLIVHDVYNTSKDNLCLYGKPYIKFYWKNIKYKNYFKCGSDEISYFCEFFLPYKSGDYIENLIIQIWANSYFKKKKKIAYNYININNVEKEIKIDGKIELIGKTKGFKMIYTLQIIYYSLYKFMKTKRILILENISIYKMLQVYKKYVNSPLECKQNLLEQYLLSLFHTNDYFKSDTPLRLKSKPAQDVAYRTNQCHIATNTKPSKNKIILKEIKSQKFYKIPRICIHRDKISNKMEKTNMDAKLSEHSESSIQNGIQNNIQNKKQLAKNVKENYSISSNYSYDSNKYEHINCKKIANPSQNMIYKIINSINQKTKAQAIKPNNAKANKTKHFIDIRGKNPNKFIENEIDKTCNLKFVELYGLKKN</sequence>
<dbReference type="Proteomes" id="UP000219860">
    <property type="component" value="Chromosome 11"/>
</dbReference>
<dbReference type="OrthoDB" id="370662at2759"/>
<evidence type="ECO:0000313" key="2">
    <source>
        <dbReference type="EMBL" id="SCM24056.1"/>
    </source>
</evidence>
<dbReference type="EMBL" id="LT614637">
    <property type="protein sequence ID" value="SCN26904.1"/>
    <property type="molecule type" value="Genomic_DNA"/>
</dbReference>
<evidence type="ECO:0000313" key="4">
    <source>
        <dbReference type="EMBL" id="SCO63325.1"/>
    </source>
</evidence>
<dbReference type="Proteomes" id="UP000220214">
    <property type="component" value="Chromosome 11"/>
</dbReference>
<organism evidence="2 7">
    <name type="scientific">Plasmodium berghei</name>
    <dbReference type="NCBI Taxonomy" id="5821"/>
    <lineage>
        <taxon>Eukaryota</taxon>
        <taxon>Sar</taxon>
        <taxon>Alveolata</taxon>
        <taxon>Apicomplexa</taxon>
        <taxon>Aconoidasida</taxon>
        <taxon>Haemosporida</taxon>
        <taxon>Plasmodiidae</taxon>
        <taxon>Plasmodium</taxon>
        <taxon>Plasmodium (Vinckeia)</taxon>
    </lineage>
</organism>
<evidence type="ECO:0000313" key="6">
    <source>
        <dbReference type="Proteomes" id="UP000220214"/>
    </source>
</evidence>
<feature type="signal peptide" evidence="1">
    <location>
        <begin position="1"/>
        <end position="18"/>
    </location>
</feature>
<evidence type="ECO:0000313" key="3">
    <source>
        <dbReference type="EMBL" id="SCN26904.1"/>
    </source>
</evidence>
<dbReference type="VEuPathDB" id="PlasmoDB:PBANKA_1131300"/>
<feature type="chain" id="PRO_5014058325" evidence="1">
    <location>
        <begin position="19"/>
        <end position="401"/>
    </location>
</feature>
<proteinExistence type="predicted"/>